<keyword evidence="3" id="KW-1185">Reference proteome</keyword>
<keyword evidence="1" id="KW-0812">Transmembrane</keyword>
<protein>
    <submittedName>
        <fullName evidence="2">Uncharacterized protein</fullName>
    </submittedName>
</protein>
<dbReference type="Proteomes" id="UP000664480">
    <property type="component" value="Unassembled WGS sequence"/>
</dbReference>
<evidence type="ECO:0000313" key="3">
    <source>
        <dbReference type="Proteomes" id="UP000664480"/>
    </source>
</evidence>
<gene>
    <name evidence="2" type="ORF">J0A69_04000</name>
</gene>
<keyword evidence="1" id="KW-0472">Membrane</keyword>
<reference evidence="2 3" key="1">
    <citation type="submission" date="2021-03" db="EMBL/GenBank/DDBJ databases">
        <title>novel species isolated from a fishpond in China.</title>
        <authorList>
            <person name="Lu H."/>
            <person name="Cai Z."/>
        </authorList>
    </citation>
    <scope>NUCLEOTIDE SEQUENCE [LARGE SCALE GENOMIC DNA]</scope>
    <source>
        <strain evidence="2 3">YJ13C</strain>
    </source>
</reference>
<proteinExistence type="predicted"/>
<sequence>MIKFFRKIRQKLLSEGNTGKYLKYAIGEIVLVIIGILFALQINNWNVNHNNLKESQEFVKRLQGEIESNINFTKAEIQRKENEIESSLAILKMFDEEDQTQLSSRTLDSLIFITMSNNNMEFKVGTLNEGLNTGTVALIKSDSLKTLLYGLPSLLEETRKLEAYNNEDLNEYFYPFIYKHFSFRQMDGEFSDYADQLGQSKFSDHSNLNVLNSLEFENLIDNRFYSTNGQLKSYKRLKTYLENLYQVMAEYH</sequence>
<evidence type="ECO:0000313" key="2">
    <source>
        <dbReference type="EMBL" id="MBN7814574.1"/>
    </source>
</evidence>
<organism evidence="2 3">
    <name type="scientific">Algoriphagus pacificus</name>
    <dbReference type="NCBI Taxonomy" id="2811234"/>
    <lineage>
        <taxon>Bacteria</taxon>
        <taxon>Pseudomonadati</taxon>
        <taxon>Bacteroidota</taxon>
        <taxon>Cytophagia</taxon>
        <taxon>Cytophagales</taxon>
        <taxon>Cyclobacteriaceae</taxon>
        <taxon>Algoriphagus</taxon>
    </lineage>
</organism>
<evidence type="ECO:0000256" key="1">
    <source>
        <dbReference type="SAM" id="Phobius"/>
    </source>
</evidence>
<accession>A0ABS3CDF4</accession>
<name>A0ABS3CDF4_9BACT</name>
<dbReference type="RefSeq" id="WP_206585215.1">
    <property type="nucleotide sequence ID" value="NZ_JAFKCU010000001.1"/>
</dbReference>
<comment type="caution">
    <text evidence="2">The sequence shown here is derived from an EMBL/GenBank/DDBJ whole genome shotgun (WGS) entry which is preliminary data.</text>
</comment>
<feature type="transmembrane region" description="Helical" evidence="1">
    <location>
        <begin position="21"/>
        <end position="40"/>
    </location>
</feature>
<dbReference type="EMBL" id="JAFKCU010000001">
    <property type="protein sequence ID" value="MBN7814574.1"/>
    <property type="molecule type" value="Genomic_DNA"/>
</dbReference>
<keyword evidence="1" id="KW-1133">Transmembrane helix</keyword>